<dbReference type="Pfam" id="PF13087">
    <property type="entry name" value="AAA_12"/>
    <property type="match status" value="1"/>
</dbReference>
<dbReference type="Pfam" id="PF13086">
    <property type="entry name" value="AAA_11"/>
    <property type="match status" value="1"/>
</dbReference>
<evidence type="ECO:0000256" key="5">
    <source>
        <dbReference type="ARBA" id="ARBA00022840"/>
    </source>
</evidence>
<dbReference type="Proteomes" id="UP000593566">
    <property type="component" value="Unassembled WGS sequence"/>
</dbReference>
<dbReference type="GO" id="GO:0005524">
    <property type="term" value="F:ATP binding"/>
    <property type="evidence" value="ECO:0007669"/>
    <property type="project" value="UniProtKB-KW"/>
</dbReference>
<dbReference type="GeneID" id="59337263"/>
<keyword evidence="4" id="KW-0347">Helicase</keyword>
<dbReference type="InterPro" id="IPR041677">
    <property type="entry name" value="DNA2/NAM7_AAA_11"/>
</dbReference>
<evidence type="ECO:0000256" key="4">
    <source>
        <dbReference type="ARBA" id="ARBA00022806"/>
    </source>
</evidence>
<gene>
    <name evidence="8" type="ORF">HO133_008868</name>
</gene>
<proteinExistence type="inferred from homology"/>
<keyword evidence="5" id="KW-0067">ATP-binding</keyword>
<dbReference type="InterPro" id="IPR041679">
    <property type="entry name" value="DNA2/NAM7-like_C"/>
</dbReference>
<reference evidence="8 9" key="1">
    <citation type="journal article" date="2020" name="Genomics">
        <title>Complete, high-quality genomes from long-read metagenomic sequencing of two wolf lichen thalli reveals enigmatic genome architecture.</title>
        <authorList>
            <person name="McKenzie S.K."/>
            <person name="Walston R.F."/>
            <person name="Allen J.L."/>
        </authorList>
    </citation>
    <scope>NUCLEOTIDE SEQUENCE [LARGE SCALE GENOMIC DNA]</scope>
    <source>
        <strain evidence="8">WasteWater1</strain>
    </source>
</reference>
<evidence type="ECO:0000259" key="7">
    <source>
        <dbReference type="Pfam" id="PF13087"/>
    </source>
</evidence>
<feature type="domain" description="DNA2/NAM7 helicase-like C-terminal" evidence="7">
    <location>
        <begin position="267"/>
        <end position="370"/>
    </location>
</feature>
<dbReference type="SUPFAM" id="SSF52540">
    <property type="entry name" value="P-loop containing nucleoside triphosphate hydrolases"/>
    <property type="match status" value="1"/>
</dbReference>
<evidence type="ECO:0000256" key="2">
    <source>
        <dbReference type="ARBA" id="ARBA00022741"/>
    </source>
</evidence>
<comment type="similarity">
    <text evidence="1">Belongs to the DNA2/NAM7 helicase family.</text>
</comment>
<dbReference type="GO" id="GO:0043139">
    <property type="term" value="F:5'-3' DNA helicase activity"/>
    <property type="evidence" value="ECO:0007669"/>
    <property type="project" value="TreeGrafter"/>
</dbReference>
<evidence type="ECO:0008006" key="10">
    <source>
        <dbReference type="Google" id="ProtNLM"/>
    </source>
</evidence>
<dbReference type="InterPro" id="IPR050534">
    <property type="entry name" value="Coronavir_polyprotein_1ab"/>
</dbReference>
<dbReference type="GO" id="GO:0016787">
    <property type="term" value="F:hydrolase activity"/>
    <property type="evidence" value="ECO:0007669"/>
    <property type="project" value="UniProtKB-KW"/>
</dbReference>
<keyword evidence="2" id="KW-0547">Nucleotide-binding</keyword>
<dbReference type="Gene3D" id="3.40.50.300">
    <property type="entry name" value="P-loop containing nucleotide triphosphate hydrolases"/>
    <property type="match status" value="1"/>
</dbReference>
<keyword evidence="9" id="KW-1185">Reference proteome</keyword>
<keyword evidence="3" id="KW-0378">Hydrolase</keyword>
<sequence>MTDKKYAMALKETKLNEEPLTGAKQGPPGTGKTRLIGFCVLNCVQQQQRWLLTAETHYAVQVCADRIYANLQAVDGNYNGIWLIERADLDSAAFTVSSSDFPDDQAKISELTRTKIIQRLRGMRSPNGSLLPLTSQIASDFSETNKECEPTRLQFLEISMYHNWPSTTLVVKRMSFDKVWEDTQEYYIRTQALGIIVTAATAMTKMLRVFRPQQIIVNEASQLTEFATVAVVSRFFENLRKVLIVGDPCQKKPFVLNQNSEFVNTTETSLMVRLSNSGVPITRLREQFRMHPHIAQPVSSLSYEATLINSPSVLSRPKDRIWQTFHGQTLQECAKRHSIFVHVKNYVPYRLKKTQSMLKPSRLAIVRALIDR</sequence>
<dbReference type="RefSeq" id="XP_037155732.1">
    <property type="nucleotide sequence ID" value="XM_037299731.1"/>
</dbReference>
<comment type="caution">
    <text evidence="8">The sequence shown here is derived from an EMBL/GenBank/DDBJ whole genome shotgun (WGS) entry which is preliminary data.</text>
</comment>
<name>A0A8H6CQ38_9LECA</name>
<dbReference type="EMBL" id="JACCJB010000005">
    <property type="protein sequence ID" value="KAF6227424.1"/>
    <property type="molecule type" value="Genomic_DNA"/>
</dbReference>
<feature type="domain" description="DNA2/NAM7 helicase helicase" evidence="6">
    <location>
        <begin position="21"/>
        <end position="257"/>
    </location>
</feature>
<dbReference type="AlphaFoldDB" id="A0A8H6CQ38"/>
<dbReference type="InterPro" id="IPR027417">
    <property type="entry name" value="P-loop_NTPase"/>
</dbReference>
<evidence type="ECO:0000313" key="8">
    <source>
        <dbReference type="EMBL" id="KAF6227424.1"/>
    </source>
</evidence>
<dbReference type="PANTHER" id="PTHR43788:SF16">
    <property type="entry name" value="HELICASE WITH ZINC FINGER 2"/>
    <property type="match status" value="1"/>
</dbReference>
<evidence type="ECO:0000259" key="6">
    <source>
        <dbReference type="Pfam" id="PF13086"/>
    </source>
</evidence>
<evidence type="ECO:0000256" key="1">
    <source>
        <dbReference type="ARBA" id="ARBA00007913"/>
    </source>
</evidence>
<protein>
    <recommendedName>
        <fullName evidence="10">DNA2/NAM7 helicase helicase domain-containing protein</fullName>
    </recommendedName>
</protein>
<accession>A0A8H6CQ38</accession>
<organism evidence="8 9">
    <name type="scientific">Letharia lupina</name>
    <dbReference type="NCBI Taxonomy" id="560253"/>
    <lineage>
        <taxon>Eukaryota</taxon>
        <taxon>Fungi</taxon>
        <taxon>Dikarya</taxon>
        <taxon>Ascomycota</taxon>
        <taxon>Pezizomycotina</taxon>
        <taxon>Lecanoromycetes</taxon>
        <taxon>OSLEUM clade</taxon>
        <taxon>Lecanoromycetidae</taxon>
        <taxon>Lecanorales</taxon>
        <taxon>Lecanorineae</taxon>
        <taxon>Parmeliaceae</taxon>
        <taxon>Letharia</taxon>
    </lineage>
</organism>
<evidence type="ECO:0000256" key="3">
    <source>
        <dbReference type="ARBA" id="ARBA00022801"/>
    </source>
</evidence>
<evidence type="ECO:0000313" key="9">
    <source>
        <dbReference type="Proteomes" id="UP000593566"/>
    </source>
</evidence>
<dbReference type="PANTHER" id="PTHR43788">
    <property type="entry name" value="DNA2/NAM7 HELICASE FAMILY MEMBER"/>
    <property type="match status" value="1"/>
</dbReference>